<evidence type="ECO:0000313" key="2">
    <source>
        <dbReference type="EMBL" id="SBP77273.1"/>
    </source>
</evidence>
<feature type="non-terminal residue" evidence="2">
    <location>
        <position position="1"/>
    </location>
</feature>
<dbReference type="AlphaFoldDB" id="A0A1A8CDY2"/>
<accession>A0A1A8CDY2</accession>
<keyword evidence="1" id="KW-1133">Transmembrane helix</keyword>
<proteinExistence type="predicted"/>
<sequence length="42" mass="4553">LVCVSVLQVLVVGLLLLLLSFAFVVVPVQTSLCLLPKMKENL</sequence>
<organism evidence="2">
    <name type="scientific">Nothobranchius kadleci</name>
    <name type="common">African annual killifish</name>
    <dbReference type="NCBI Taxonomy" id="1051664"/>
    <lineage>
        <taxon>Eukaryota</taxon>
        <taxon>Metazoa</taxon>
        <taxon>Chordata</taxon>
        <taxon>Craniata</taxon>
        <taxon>Vertebrata</taxon>
        <taxon>Euteleostomi</taxon>
        <taxon>Actinopterygii</taxon>
        <taxon>Neopterygii</taxon>
        <taxon>Teleostei</taxon>
        <taxon>Neoteleostei</taxon>
        <taxon>Acanthomorphata</taxon>
        <taxon>Ovalentaria</taxon>
        <taxon>Atherinomorphae</taxon>
        <taxon>Cyprinodontiformes</taxon>
        <taxon>Nothobranchiidae</taxon>
        <taxon>Nothobranchius</taxon>
    </lineage>
</organism>
<name>A0A1A8CDY2_NOTKA</name>
<protein>
    <submittedName>
        <fullName evidence="2">A disintegrin and metalloproteinase domain 15</fullName>
    </submittedName>
</protein>
<gene>
    <name evidence="2" type="primary">ADAM15</name>
</gene>
<dbReference type="GO" id="GO:0007229">
    <property type="term" value="P:integrin-mediated signaling pathway"/>
    <property type="evidence" value="ECO:0007669"/>
    <property type="project" value="UniProtKB-KW"/>
</dbReference>
<dbReference type="EMBL" id="HADZ01013332">
    <property type="protein sequence ID" value="SBP77273.1"/>
    <property type="molecule type" value="Transcribed_RNA"/>
</dbReference>
<keyword evidence="2" id="KW-0401">Integrin</keyword>
<keyword evidence="1" id="KW-0812">Transmembrane</keyword>
<keyword evidence="1" id="KW-0472">Membrane</keyword>
<evidence type="ECO:0000256" key="1">
    <source>
        <dbReference type="SAM" id="Phobius"/>
    </source>
</evidence>
<reference evidence="2" key="1">
    <citation type="submission" date="2016-05" db="EMBL/GenBank/DDBJ databases">
        <authorList>
            <person name="Lavstsen T."/>
            <person name="Jespersen J.S."/>
        </authorList>
    </citation>
    <scope>NUCLEOTIDE SEQUENCE</scope>
    <source>
        <tissue evidence="2">Brain</tissue>
    </source>
</reference>
<feature type="transmembrane region" description="Helical" evidence="1">
    <location>
        <begin position="6"/>
        <end position="35"/>
    </location>
</feature>
<reference evidence="2" key="2">
    <citation type="submission" date="2016-06" db="EMBL/GenBank/DDBJ databases">
        <title>The genome of a short-lived fish provides insights into sex chromosome evolution and the genetic control of aging.</title>
        <authorList>
            <person name="Reichwald K."/>
            <person name="Felder M."/>
            <person name="Petzold A."/>
            <person name="Koch P."/>
            <person name="Groth M."/>
            <person name="Platzer M."/>
        </authorList>
    </citation>
    <scope>NUCLEOTIDE SEQUENCE</scope>
    <source>
        <tissue evidence="2">Brain</tissue>
    </source>
</reference>